<evidence type="ECO:0000256" key="2">
    <source>
        <dbReference type="ARBA" id="ARBA00023043"/>
    </source>
</evidence>
<accession>F2PNR9</accession>
<evidence type="ECO:0000256" key="1">
    <source>
        <dbReference type="ARBA" id="ARBA00022737"/>
    </source>
</evidence>
<dbReference type="InterPro" id="IPR002110">
    <property type="entry name" value="Ankyrin_rpt"/>
</dbReference>
<dbReference type="OrthoDB" id="4195796at2759"/>
<dbReference type="Pfam" id="PF13637">
    <property type="entry name" value="Ank_4"/>
    <property type="match status" value="1"/>
</dbReference>
<dbReference type="AlphaFoldDB" id="F2PNR9"/>
<dbReference type="InterPro" id="IPR036770">
    <property type="entry name" value="Ankyrin_rpt-contain_sf"/>
</dbReference>
<dbReference type="PROSITE" id="PS50088">
    <property type="entry name" value="ANK_REPEAT"/>
    <property type="match status" value="3"/>
</dbReference>
<keyword evidence="2 3" id="KW-0040">ANK repeat</keyword>
<dbReference type="PANTHER" id="PTHR24171:SF9">
    <property type="entry name" value="ANKYRIN REPEAT DOMAIN-CONTAINING PROTEIN 39"/>
    <property type="match status" value="1"/>
</dbReference>
<evidence type="ECO:0000313" key="5">
    <source>
        <dbReference type="Proteomes" id="UP000009169"/>
    </source>
</evidence>
<dbReference type="Proteomes" id="UP000009169">
    <property type="component" value="Unassembled WGS sequence"/>
</dbReference>
<proteinExistence type="predicted"/>
<dbReference type="EMBL" id="DS995728">
    <property type="protein sequence ID" value="EGE03537.1"/>
    <property type="molecule type" value="Genomic_DNA"/>
</dbReference>
<dbReference type="SMART" id="SM00248">
    <property type="entry name" value="ANK"/>
    <property type="match status" value="12"/>
</dbReference>
<feature type="repeat" description="ANK" evidence="3">
    <location>
        <begin position="326"/>
        <end position="350"/>
    </location>
</feature>
<dbReference type="HOGENOM" id="CLU_000134_48_8_1"/>
<organism evidence="4 5">
    <name type="scientific">Trichophyton equinum (strain ATCC MYA-4606 / CBS 127.97)</name>
    <name type="common">Horse ringworm fungus</name>
    <dbReference type="NCBI Taxonomy" id="559882"/>
    <lineage>
        <taxon>Eukaryota</taxon>
        <taxon>Fungi</taxon>
        <taxon>Dikarya</taxon>
        <taxon>Ascomycota</taxon>
        <taxon>Pezizomycotina</taxon>
        <taxon>Eurotiomycetes</taxon>
        <taxon>Eurotiomycetidae</taxon>
        <taxon>Onygenales</taxon>
        <taxon>Arthrodermataceae</taxon>
        <taxon>Trichophyton</taxon>
    </lineage>
</organism>
<keyword evidence="1" id="KW-0677">Repeat</keyword>
<protein>
    <submittedName>
        <fullName evidence="4">Ankyrin repeat protein</fullName>
    </submittedName>
</protein>
<evidence type="ECO:0000256" key="3">
    <source>
        <dbReference type="PROSITE-ProRule" id="PRU00023"/>
    </source>
</evidence>
<sequence length="577" mass="62629">MYLANLPCEILLVIAEFVEHERDLNALVQTSFRCYSGLNIFLYRHSVRNTCGAGLVSAAGKGSLGAVQKFLDLGVDVNWKRAPRGQTAIQNAALGGHIEVVRHLLNIKGIKLRYANDLGSVLDYAIRGGSIPMVKLLLADSRIKPNIKSTKRSAPIHHAADTGNPDVMKLLLADKRVDPNLRGGIRRTALHIAVRKGHHAVQKLLVKYSDVDLNAKAGPLARTPLLEALKAPIETSPADSLRILLSSGRVDIEMCDNRLNSALSLAAKAKSPEYIEILLEWGANIESRDHYEFTPLLTAARAPGDLCDNVEFLLNSGADLRAVEMEGRNALALAAQYNNSKTVELLLRHGGIDPNISDNVGFTPLLLATHEDNFGIMSTLVSCDRVDVNRKDNFGNTAMHQASYNSSPRSAKILLEREEADINVKNNEGLSPLALAVARESNSLVSIYTRYGADINSKDNTGTTPVMVAIKNKNVPMVKELLSMGTLDFDPKNDQGMALLNCASQSLIELIREKPDGNPLAACYMQEIILGTSLSRAALLGKAAVVDILLTQDGIQLNPRTRDGGTQLSTRSTTWSG</sequence>
<gene>
    <name evidence="4" type="ORF">TEQG_02567</name>
</gene>
<dbReference type="eggNOG" id="KOG4177">
    <property type="taxonomic scope" value="Eukaryota"/>
</dbReference>
<dbReference type="PANTHER" id="PTHR24171">
    <property type="entry name" value="ANKYRIN REPEAT DOMAIN-CONTAINING PROTEIN 39-RELATED"/>
    <property type="match status" value="1"/>
</dbReference>
<evidence type="ECO:0000313" key="4">
    <source>
        <dbReference type="EMBL" id="EGE03537.1"/>
    </source>
</evidence>
<feature type="repeat" description="ANK" evidence="3">
    <location>
        <begin position="258"/>
        <end position="290"/>
    </location>
</feature>
<keyword evidence="5" id="KW-1185">Reference proteome</keyword>
<dbReference type="PROSITE" id="PS50297">
    <property type="entry name" value="ANK_REP_REGION"/>
    <property type="match status" value="2"/>
</dbReference>
<dbReference type="Gene3D" id="1.25.40.20">
    <property type="entry name" value="Ankyrin repeat-containing domain"/>
    <property type="match status" value="3"/>
</dbReference>
<dbReference type="Pfam" id="PF12796">
    <property type="entry name" value="Ank_2"/>
    <property type="match status" value="4"/>
</dbReference>
<name>F2PNR9_TRIEC</name>
<reference evidence="5" key="1">
    <citation type="journal article" date="2012" name="MBio">
        <title>Comparative genome analysis of Trichophyton rubrum and related dermatophytes reveals candidate genes involved in infection.</title>
        <authorList>
            <person name="Martinez D.A."/>
            <person name="Oliver B.G."/>
            <person name="Graeser Y."/>
            <person name="Goldberg J.M."/>
            <person name="Li W."/>
            <person name="Martinez-Rossi N.M."/>
            <person name="Monod M."/>
            <person name="Shelest E."/>
            <person name="Barton R.C."/>
            <person name="Birch E."/>
            <person name="Brakhage A.A."/>
            <person name="Chen Z."/>
            <person name="Gurr S.J."/>
            <person name="Heiman D."/>
            <person name="Heitman J."/>
            <person name="Kosti I."/>
            <person name="Rossi A."/>
            <person name="Saif S."/>
            <person name="Samalova M."/>
            <person name="Saunders C.W."/>
            <person name="Shea T."/>
            <person name="Summerbell R.C."/>
            <person name="Xu J."/>
            <person name="Young S."/>
            <person name="Zeng Q."/>
            <person name="Birren B.W."/>
            <person name="Cuomo C.A."/>
            <person name="White T.C."/>
        </authorList>
    </citation>
    <scope>NUCLEOTIDE SEQUENCE [LARGE SCALE GENOMIC DNA]</scope>
    <source>
        <strain evidence="5">ATCC MYA-4606 / CBS 127.97</strain>
    </source>
</reference>
<dbReference type="VEuPathDB" id="FungiDB:TEQG_02567"/>
<dbReference type="SUPFAM" id="SSF48403">
    <property type="entry name" value="Ankyrin repeat"/>
    <property type="match status" value="2"/>
</dbReference>
<feature type="repeat" description="ANK" evidence="3">
    <location>
        <begin position="428"/>
        <end position="460"/>
    </location>
</feature>